<feature type="domain" description="ABC transporter" evidence="5">
    <location>
        <begin position="4"/>
        <end position="238"/>
    </location>
</feature>
<dbReference type="PANTHER" id="PTHR42781">
    <property type="entry name" value="SPERMIDINE/PUTRESCINE IMPORT ATP-BINDING PROTEIN POTA"/>
    <property type="match status" value="1"/>
</dbReference>
<dbReference type="GO" id="GO:0015418">
    <property type="term" value="F:ABC-type quaternary ammonium compound transporting activity"/>
    <property type="evidence" value="ECO:0007669"/>
    <property type="project" value="UniProtKB-EC"/>
</dbReference>
<dbReference type="InterPro" id="IPR050093">
    <property type="entry name" value="ABC_SmlMolc_Importer"/>
</dbReference>
<evidence type="ECO:0000256" key="1">
    <source>
        <dbReference type="ARBA" id="ARBA00022448"/>
    </source>
</evidence>
<reference evidence="6" key="1">
    <citation type="submission" date="2020-02" db="EMBL/GenBank/DDBJ databases">
        <authorList>
            <person name="Meier V. D."/>
        </authorList>
    </citation>
    <scope>NUCLEOTIDE SEQUENCE</scope>
    <source>
        <strain evidence="6">AVDCRST_MAG80</strain>
    </source>
</reference>
<keyword evidence="2" id="KW-0547">Nucleotide-binding</keyword>
<dbReference type="AlphaFoldDB" id="A0A6J4QLA2"/>
<evidence type="ECO:0000256" key="2">
    <source>
        <dbReference type="ARBA" id="ARBA00022741"/>
    </source>
</evidence>
<dbReference type="GO" id="GO:0005524">
    <property type="term" value="F:ATP binding"/>
    <property type="evidence" value="ECO:0007669"/>
    <property type="project" value="UniProtKB-KW"/>
</dbReference>
<dbReference type="InterPro" id="IPR008995">
    <property type="entry name" value="Mo/tungstate-bd_C_term_dom"/>
</dbReference>
<evidence type="ECO:0000256" key="3">
    <source>
        <dbReference type="ARBA" id="ARBA00022840"/>
    </source>
</evidence>
<dbReference type="InterPro" id="IPR017871">
    <property type="entry name" value="ABC_transporter-like_CS"/>
</dbReference>
<dbReference type="Pfam" id="PF00005">
    <property type="entry name" value="ABC_tran"/>
    <property type="match status" value="1"/>
</dbReference>
<evidence type="ECO:0000256" key="4">
    <source>
        <dbReference type="ARBA" id="ARBA00066388"/>
    </source>
</evidence>
<dbReference type="EMBL" id="CADCVC010000171">
    <property type="protein sequence ID" value="CAA9448177.1"/>
    <property type="molecule type" value="Genomic_DNA"/>
</dbReference>
<gene>
    <name evidence="6" type="ORF">AVDCRST_MAG80-1980</name>
</gene>
<keyword evidence="1" id="KW-0813">Transport</keyword>
<accession>A0A6J4QLA2</accession>
<evidence type="ECO:0000259" key="5">
    <source>
        <dbReference type="PROSITE" id="PS50893"/>
    </source>
</evidence>
<dbReference type="PROSITE" id="PS50893">
    <property type="entry name" value="ABC_TRANSPORTER_2"/>
    <property type="match status" value="1"/>
</dbReference>
<sequence length="361" mass="39030">MARVELDRASLIYETGGGVSDVSLAVEDGKFVALLGPSGSGKSTLLRLVGGFLRPDAGIVVIGEETVAGKGRWVPPERRNLGMVFQQHAVWPHRTVAENVAYPLKLAKVGRSEREERVRETLMLVGLEGLADRRPETLSGGQRQRVALARALVGRPAALLLDEPFASLDAALRDRLRVELSSLARRTGVTVIHVTHDRTEALALADQVAVLKDGRLEQIAPPREIYASPKTPFVASFVSDATLIPVETAGEKRFTLKGSGARFEVEEVLAPDGLSREGTLALRPQDVELVPGEPAVLRTALFMGDSCEAHLKWEGHDLRARISAGARIESGDRVQPVFARGIFFSSAQTSERTGTSLEGRL</sequence>
<name>A0A6J4QLA2_9ACTN</name>
<dbReference type="InterPro" id="IPR003439">
    <property type="entry name" value="ABC_transporter-like_ATP-bd"/>
</dbReference>
<dbReference type="PANTHER" id="PTHR42781:SF4">
    <property type="entry name" value="SPERMIDINE_PUTRESCINE IMPORT ATP-BINDING PROTEIN POTA"/>
    <property type="match status" value="1"/>
</dbReference>
<dbReference type="PROSITE" id="PS00211">
    <property type="entry name" value="ABC_TRANSPORTER_1"/>
    <property type="match status" value="1"/>
</dbReference>
<dbReference type="Gene3D" id="3.40.50.300">
    <property type="entry name" value="P-loop containing nucleotide triphosphate hydrolases"/>
    <property type="match status" value="1"/>
</dbReference>
<dbReference type="InterPro" id="IPR003593">
    <property type="entry name" value="AAA+_ATPase"/>
</dbReference>
<organism evidence="6">
    <name type="scientific">uncultured Rubrobacteraceae bacterium</name>
    <dbReference type="NCBI Taxonomy" id="349277"/>
    <lineage>
        <taxon>Bacteria</taxon>
        <taxon>Bacillati</taxon>
        <taxon>Actinomycetota</taxon>
        <taxon>Rubrobacteria</taxon>
        <taxon>Rubrobacterales</taxon>
        <taxon>Rubrobacteraceae</taxon>
        <taxon>environmental samples</taxon>
    </lineage>
</organism>
<proteinExistence type="predicted"/>
<evidence type="ECO:0000313" key="6">
    <source>
        <dbReference type="EMBL" id="CAA9448177.1"/>
    </source>
</evidence>
<dbReference type="SMART" id="SM00382">
    <property type="entry name" value="AAA"/>
    <property type="match status" value="1"/>
</dbReference>
<dbReference type="EC" id="7.6.2.9" evidence="4"/>
<keyword evidence="3 6" id="KW-0067">ATP-binding</keyword>
<dbReference type="InterPro" id="IPR027417">
    <property type="entry name" value="P-loop_NTPase"/>
</dbReference>
<dbReference type="SUPFAM" id="SSF50331">
    <property type="entry name" value="MOP-like"/>
    <property type="match status" value="1"/>
</dbReference>
<protein>
    <recommendedName>
        <fullName evidence="4">ABC-type quaternary amine transporter</fullName>
        <ecNumber evidence="4">7.6.2.9</ecNumber>
    </recommendedName>
</protein>
<dbReference type="GO" id="GO:0016887">
    <property type="term" value="F:ATP hydrolysis activity"/>
    <property type="evidence" value="ECO:0007669"/>
    <property type="project" value="InterPro"/>
</dbReference>
<dbReference type="FunFam" id="3.40.50.300:FF:000425">
    <property type="entry name" value="Probable ABC transporter, ATP-binding subunit"/>
    <property type="match status" value="1"/>
</dbReference>
<dbReference type="SUPFAM" id="SSF52540">
    <property type="entry name" value="P-loop containing nucleoside triphosphate hydrolases"/>
    <property type="match status" value="1"/>
</dbReference>